<organism evidence="2 3">
    <name type="scientific">Mesobacillus selenatarsenatis (strain DSM 18680 / JCM 14380 / FERM P-15431 / SF-1)</name>
    <dbReference type="NCBI Taxonomy" id="1321606"/>
    <lineage>
        <taxon>Bacteria</taxon>
        <taxon>Bacillati</taxon>
        <taxon>Bacillota</taxon>
        <taxon>Bacilli</taxon>
        <taxon>Bacillales</taxon>
        <taxon>Bacillaceae</taxon>
        <taxon>Mesobacillus</taxon>
    </lineage>
</organism>
<sequence>MAEWKDGIAKLTLPTPFPVGDVNAYLIKGDSLTLVDAGTKTEESWESFKAQLADLNLKPEDIEQVILSHDHPDHVGMLDYFSPGLDVYGHHLNERWINRTPEFEKEHKEFYEKFFLQLAIPEQYFVPSMKVMKKTLVFSCNRSLTGTILENDIPPALPGWRVIETPGHAQSHIVLLREKDGTMIAGDTILAGISPNPLLEPPLPGETDRPKPLVQYNATLKKLQQYPIGLVYTGHGTEITELQSLIEKRLARQHDRAMQVRGMLEGRELTVFEVCKMLFPTVYERELNLTISETVGQLDYLYSLDAVSVREEGISFVYTAK</sequence>
<dbReference type="Gene3D" id="3.60.15.10">
    <property type="entry name" value="Ribonuclease Z/Hydroxyacylglutathione hydrolase-like"/>
    <property type="match status" value="1"/>
</dbReference>
<keyword evidence="2" id="KW-0378">Hydrolase</keyword>
<dbReference type="RefSeq" id="WP_041967946.1">
    <property type="nucleotide sequence ID" value="NZ_BASE01000119.1"/>
</dbReference>
<reference evidence="2 3" key="1">
    <citation type="submission" date="2013-06" db="EMBL/GenBank/DDBJ databases">
        <title>Whole genome shotgun sequence of Bacillus selenatarsenatis SF-1.</title>
        <authorList>
            <person name="Kuroda M."/>
            <person name="Sei K."/>
            <person name="Yamashita M."/>
            <person name="Ike M."/>
        </authorList>
    </citation>
    <scope>NUCLEOTIDE SEQUENCE [LARGE SCALE GENOMIC DNA]</scope>
    <source>
        <strain evidence="2 3">SF-1</strain>
    </source>
</reference>
<dbReference type="EC" id="3.5.2.6" evidence="2"/>
<gene>
    <name evidence="2" type="ORF">SAMD00020551_4528</name>
</gene>
<name>A0A0A8XAQ5_MESS1</name>
<evidence type="ECO:0000313" key="2">
    <source>
        <dbReference type="EMBL" id="GAM16339.1"/>
    </source>
</evidence>
<dbReference type="SMART" id="SM00849">
    <property type="entry name" value="Lactamase_B"/>
    <property type="match status" value="1"/>
</dbReference>
<dbReference type="Proteomes" id="UP000031014">
    <property type="component" value="Unassembled WGS sequence"/>
</dbReference>
<dbReference type="STRING" id="1321606.SAMD00020551_4528"/>
<proteinExistence type="predicted"/>
<keyword evidence="3" id="KW-1185">Reference proteome</keyword>
<dbReference type="InterPro" id="IPR036866">
    <property type="entry name" value="RibonucZ/Hydroxyglut_hydro"/>
</dbReference>
<feature type="domain" description="Metallo-beta-lactamase" evidence="1">
    <location>
        <begin position="21"/>
        <end position="235"/>
    </location>
</feature>
<comment type="caution">
    <text evidence="2">The sequence shown here is derived from an EMBL/GenBank/DDBJ whole genome shotgun (WGS) entry which is preliminary data.</text>
</comment>
<dbReference type="Pfam" id="PF00753">
    <property type="entry name" value="Lactamase_B"/>
    <property type="match status" value="1"/>
</dbReference>
<dbReference type="AlphaFoldDB" id="A0A0A8XAQ5"/>
<dbReference type="InterPro" id="IPR050662">
    <property type="entry name" value="Sec-metab_biosynth-thioest"/>
</dbReference>
<dbReference type="PANTHER" id="PTHR23131:SF4">
    <property type="entry name" value="METALLO-BETA-LACTAMASE SUPERFAMILY POTEIN"/>
    <property type="match status" value="1"/>
</dbReference>
<dbReference type="EMBL" id="BASE01000119">
    <property type="protein sequence ID" value="GAM16339.1"/>
    <property type="molecule type" value="Genomic_DNA"/>
</dbReference>
<dbReference type="GO" id="GO:0008800">
    <property type="term" value="F:beta-lactamase activity"/>
    <property type="evidence" value="ECO:0007669"/>
    <property type="project" value="UniProtKB-EC"/>
</dbReference>
<protein>
    <submittedName>
        <fullName evidence="2">Zinc metallohydrolase, metallo-beta-lactamase family</fullName>
        <ecNumber evidence="2">3.5.2.6</ecNumber>
    </submittedName>
</protein>
<accession>A0A0A8XAQ5</accession>
<dbReference type="SUPFAM" id="SSF56281">
    <property type="entry name" value="Metallo-hydrolase/oxidoreductase"/>
    <property type="match status" value="1"/>
</dbReference>
<evidence type="ECO:0000259" key="1">
    <source>
        <dbReference type="SMART" id="SM00849"/>
    </source>
</evidence>
<evidence type="ECO:0000313" key="3">
    <source>
        <dbReference type="Proteomes" id="UP000031014"/>
    </source>
</evidence>
<dbReference type="OrthoDB" id="2971563at2"/>
<dbReference type="PANTHER" id="PTHR23131">
    <property type="entry name" value="ENDORIBONUCLEASE LACTB2"/>
    <property type="match status" value="1"/>
</dbReference>
<dbReference type="InterPro" id="IPR001279">
    <property type="entry name" value="Metallo-B-lactamas"/>
</dbReference>